<evidence type="ECO:0000313" key="2">
    <source>
        <dbReference type="Proteomes" id="UP000245207"/>
    </source>
</evidence>
<evidence type="ECO:0000313" key="1">
    <source>
        <dbReference type="EMBL" id="PWA39524.1"/>
    </source>
</evidence>
<dbReference type="EMBL" id="PKPP01014566">
    <property type="protein sequence ID" value="PWA39524.1"/>
    <property type="molecule type" value="Genomic_DNA"/>
</dbReference>
<dbReference type="Gene3D" id="3.50.50.60">
    <property type="entry name" value="FAD/NAD(P)-binding domain"/>
    <property type="match status" value="1"/>
</dbReference>
<accession>A0A2U1KRY6</accession>
<organism evidence="1 2">
    <name type="scientific">Artemisia annua</name>
    <name type="common">Sweet wormwood</name>
    <dbReference type="NCBI Taxonomy" id="35608"/>
    <lineage>
        <taxon>Eukaryota</taxon>
        <taxon>Viridiplantae</taxon>
        <taxon>Streptophyta</taxon>
        <taxon>Embryophyta</taxon>
        <taxon>Tracheophyta</taxon>
        <taxon>Spermatophyta</taxon>
        <taxon>Magnoliopsida</taxon>
        <taxon>eudicotyledons</taxon>
        <taxon>Gunneridae</taxon>
        <taxon>Pentapetalae</taxon>
        <taxon>asterids</taxon>
        <taxon>campanulids</taxon>
        <taxon>Asterales</taxon>
        <taxon>Asteraceae</taxon>
        <taxon>Asteroideae</taxon>
        <taxon>Anthemideae</taxon>
        <taxon>Artemisiinae</taxon>
        <taxon>Artemisia</taxon>
    </lineage>
</organism>
<dbReference type="Proteomes" id="UP000245207">
    <property type="component" value="Unassembled WGS sequence"/>
</dbReference>
<dbReference type="OrthoDB" id="371245at2759"/>
<dbReference type="STRING" id="35608.A0A2U1KRY6"/>
<gene>
    <name evidence="1" type="ORF">CTI12_AA571380</name>
</gene>
<keyword evidence="2" id="KW-1185">Reference proteome</keyword>
<dbReference type="InterPro" id="IPR036188">
    <property type="entry name" value="FAD/NAD-bd_sf"/>
</dbReference>
<sequence length="180" mass="19926">MVDVRLAGMKETAAGSETILDGHVFSTEGITTYAKRKLQQYFLQAKNDEKKCICKYEKAALIYHFEGQSVSYAFKVAWITGLGRGICSYFFVVLPYCGFPLLLCLKVEKQYQRSPPSTAIGAARANLKHVVFEGYKIGGIPAGQLMTITEVENFPGFLGGITGPYLMNRLDVLVFAKQTC</sequence>
<name>A0A2U1KRY6_ARTAN</name>
<dbReference type="AlphaFoldDB" id="A0A2U1KRY6"/>
<proteinExistence type="predicted"/>
<reference evidence="1 2" key="1">
    <citation type="journal article" date="2018" name="Mol. Plant">
        <title>The genome of Artemisia annua provides insight into the evolution of Asteraceae family and artemisinin biosynthesis.</title>
        <authorList>
            <person name="Shen Q."/>
            <person name="Zhang L."/>
            <person name="Liao Z."/>
            <person name="Wang S."/>
            <person name="Yan T."/>
            <person name="Shi P."/>
            <person name="Liu M."/>
            <person name="Fu X."/>
            <person name="Pan Q."/>
            <person name="Wang Y."/>
            <person name="Lv Z."/>
            <person name="Lu X."/>
            <person name="Zhang F."/>
            <person name="Jiang W."/>
            <person name="Ma Y."/>
            <person name="Chen M."/>
            <person name="Hao X."/>
            <person name="Li L."/>
            <person name="Tang Y."/>
            <person name="Lv G."/>
            <person name="Zhou Y."/>
            <person name="Sun X."/>
            <person name="Brodelius P.E."/>
            <person name="Rose J.K.C."/>
            <person name="Tang K."/>
        </authorList>
    </citation>
    <scope>NUCLEOTIDE SEQUENCE [LARGE SCALE GENOMIC DNA]</scope>
    <source>
        <strain evidence="2">cv. Huhao1</strain>
        <tissue evidence="1">Leaf</tissue>
    </source>
</reference>
<comment type="caution">
    <text evidence="1">The sequence shown here is derived from an EMBL/GenBank/DDBJ whole genome shotgun (WGS) entry which is preliminary data.</text>
</comment>
<protein>
    <submittedName>
        <fullName evidence="1">Thioredoxin reductase NTRC</fullName>
    </submittedName>
</protein>